<comment type="subcellular location">
    <subcellularLocation>
        <location evidence="1 5">Cytoplasm</location>
    </subcellularLocation>
</comment>
<comment type="similarity">
    <text evidence="2 5">Belongs to the RecX family.</text>
</comment>
<evidence type="ECO:0000259" key="6">
    <source>
        <dbReference type="Pfam" id="PF02631"/>
    </source>
</evidence>
<dbReference type="InterPro" id="IPR053926">
    <property type="entry name" value="RecX_HTH_1st"/>
</dbReference>
<dbReference type="EMBL" id="FTOP01000002">
    <property type="protein sequence ID" value="SIS62408.1"/>
    <property type="molecule type" value="Genomic_DNA"/>
</dbReference>
<dbReference type="PANTHER" id="PTHR33602">
    <property type="entry name" value="REGULATORY PROTEIN RECX FAMILY PROTEIN"/>
    <property type="match status" value="1"/>
</dbReference>
<dbReference type="Pfam" id="PF02631">
    <property type="entry name" value="RecX_HTH2"/>
    <property type="match status" value="1"/>
</dbReference>
<dbReference type="Pfam" id="PF21982">
    <property type="entry name" value="RecX_HTH1"/>
    <property type="match status" value="1"/>
</dbReference>
<dbReference type="InterPro" id="IPR053924">
    <property type="entry name" value="RecX_HTH_2nd"/>
</dbReference>
<dbReference type="AlphaFoldDB" id="A0A1N7KLF2"/>
<feature type="domain" description="RecX third three-helical" evidence="7">
    <location>
        <begin position="116"/>
        <end position="162"/>
    </location>
</feature>
<evidence type="ECO:0000259" key="8">
    <source>
        <dbReference type="Pfam" id="PF21982"/>
    </source>
</evidence>
<evidence type="ECO:0000313" key="9">
    <source>
        <dbReference type="EMBL" id="SIS62408.1"/>
    </source>
</evidence>
<evidence type="ECO:0000256" key="5">
    <source>
        <dbReference type="HAMAP-Rule" id="MF_01114"/>
    </source>
</evidence>
<proteinExistence type="inferred from homology"/>
<protein>
    <recommendedName>
        <fullName evidence="3 5">Regulatory protein RecX</fullName>
    </recommendedName>
</protein>
<dbReference type="PANTHER" id="PTHR33602:SF1">
    <property type="entry name" value="REGULATORY PROTEIN RECX FAMILY PROTEIN"/>
    <property type="match status" value="1"/>
</dbReference>
<dbReference type="GO" id="GO:0006282">
    <property type="term" value="P:regulation of DNA repair"/>
    <property type="evidence" value="ECO:0007669"/>
    <property type="project" value="UniProtKB-UniRule"/>
</dbReference>
<sequence>MSYPRKEYGHDQPKKYWSLHEAKVKIAAYCAYQDRCQKEVRTKLHEKGIYGEAAEALISEMISENFLNEERFAQSFVRGRFGLKKWGRNKILQELKVRNISPNCIKSGMKEIDEGEYFKTLFYIAEKKWHQTKEKDTFKKRYKVQQYLISRGYEMDLVGEVMREISQ</sequence>
<evidence type="ECO:0000256" key="3">
    <source>
        <dbReference type="ARBA" id="ARBA00018111"/>
    </source>
</evidence>
<dbReference type="Gene3D" id="1.10.10.10">
    <property type="entry name" value="Winged helix-like DNA-binding domain superfamily/Winged helix DNA-binding domain"/>
    <property type="match status" value="3"/>
</dbReference>
<evidence type="ECO:0000259" key="7">
    <source>
        <dbReference type="Pfam" id="PF21981"/>
    </source>
</evidence>
<evidence type="ECO:0000313" key="10">
    <source>
        <dbReference type="Proteomes" id="UP000186026"/>
    </source>
</evidence>
<name>A0A1N7KLF2_9BACT</name>
<dbReference type="Proteomes" id="UP000186026">
    <property type="component" value="Unassembled WGS sequence"/>
</dbReference>
<dbReference type="InterPro" id="IPR036388">
    <property type="entry name" value="WH-like_DNA-bd_sf"/>
</dbReference>
<accession>A0A1N7KLF2</accession>
<dbReference type="STRING" id="529505.SAMN05421761_102176"/>
<dbReference type="Pfam" id="PF21981">
    <property type="entry name" value="RecX_HTH3"/>
    <property type="match status" value="1"/>
</dbReference>
<dbReference type="InterPro" id="IPR053925">
    <property type="entry name" value="RecX_HTH_3rd"/>
</dbReference>
<evidence type="ECO:0000256" key="2">
    <source>
        <dbReference type="ARBA" id="ARBA00009695"/>
    </source>
</evidence>
<feature type="domain" description="RecX second three-helical" evidence="6">
    <location>
        <begin position="68"/>
        <end position="106"/>
    </location>
</feature>
<feature type="domain" description="RecX first three-helical" evidence="8">
    <location>
        <begin position="23"/>
        <end position="59"/>
    </location>
</feature>
<evidence type="ECO:0000256" key="1">
    <source>
        <dbReference type="ARBA" id="ARBA00004496"/>
    </source>
</evidence>
<keyword evidence="4 5" id="KW-0963">Cytoplasm</keyword>
<comment type="function">
    <text evidence="5">Modulates RecA activity.</text>
</comment>
<dbReference type="HAMAP" id="MF_01114">
    <property type="entry name" value="RecX"/>
    <property type="match status" value="1"/>
</dbReference>
<dbReference type="InterPro" id="IPR003783">
    <property type="entry name" value="Regulatory_RecX"/>
</dbReference>
<reference evidence="10" key="1">
    <citation type="submission" date="2017-01" db="EMBL/GenBank/DDBJ databases">
        <authorList>
            <person name="Varghese N."/>
            <person name="Submissions S."/>
        </authorList>
    </citation>
    <scope>NUCLEOTIDE SEQUENCE [LARGE SCALE GENOMIC DNA]</scope>
    <source>
        <strain evidence="10">DSM 46698</strain>
    </source>
</reference>
<keyword evidence="10" id="KW-1185">Reference proteome</keyword>
<dbReference type="OrthoDB" id="1523826at2"/>
<gene>
    <name evidence="5" type="primary">recX</name>
    <name evidence="9" type="ORF">SAMN05421761_102176</name>
</gene>
<evidence type="ECO:0000256" key="4">
    <source>
        <dbReference type="ARBA" id="ARBA00022490"/>
    </source>
</evidence>
<dbReference type="RefSeq" id="WP_076498451.1">
    <property type="nucleotide sequence ID" value="NZ_FTOP01000002.1"/>
</dbReference>
<organism evidence="9 10">
    <name type="scientific">Belliella pelovolcani</name>
    <dbReference type="NCBI Taxonomy" id="529505"/>
    <lineage>
        <taxon>Bacteria</taxon>
        <taxon>Pseudomonadati</taxon>
        <taxon>Bacteroidota</taxon>
        <taxon>Cytophagia</taxon>
        <taxon>Cytophagales</taxon>
        <taxon>Cyclobacteriaceae</taxon>
        <taxon>Belliella</taxon>
    </lineage>
</organism>
<dbReference type="GO" id="GO:0005737">
    <property type="term" value="C:cytoplasm"/>
    <property type="evidence" value="ECO:0007669"/>
    <property type="project" value="UniProtKB-SubCell"/>
</dbReference>